<evidence type="ECO:0000313" key="3">
    <source>
        <dbReference type="Proteomes" id="UP000594261"/>
    </source>
</evidence>
<proteinExistence type="predicted"/>
<dbReference type="InParanoid" id="A0A7N2LBC0"/>
<dbReference type="Gramene" id="QL04p000779:mrna">
    <property type="protein sequence ID" value="QL04p000779:mrna"/>
    <property type="gene ID" value="QL04p000779"/>
</dbReference>
<reference evidence="2 3" key="1">
    <citation type="journal article" date="2016" name="G3 (Bethesda)">
        <title>First Draft Assembly and Annotation of the Genome of a California Endemic Oak Quercus lobata Nee (Fagaceae).</title>
        <authorList>
            <person name="Sork V.L."/>
            <person name="Fitz-Gibbon S.T."/>
            <person name="Puiu D."/>
            <person name="Crepeau M."/>
            <person name="Gugger P.F."/>
            <person name="Sherman R."/>
            <person name="Stevens K."/>
            <person name="Langley C.H."/>
            <person name="Pellegrini M."/>
            <person name="Salzberg S.L."/>
        </authorList>
    </citation>
    <scope>NUCLEOTIDE SEQUENCE [LARGE SCALE GENOMIC DNA]</scope>
    <source>
        <strain evidence="2 3">cv. SW786</strain>
    </source>
</reference>
<reference evidence="2" key="2">
    <citation type="submission" date="2021-01" db="UniProtKB">
        <authorList>
            <consortium name="EnsemblPlants"/>
        </authorList>
    </citation>
    <scope>IDENTIFICATION</scope>
</reference>
<dbReference type="Pfam" id="PF13966">
    <property type="entry name" value="zf-RVT"/>
    <property type="match status" value="1"/>
</dbReference>
<dbReference type="InterPro" id="IPR026960">
    <property type="entry name" value="RVT-Znf"/>
</dbReference>
<feature type="domain" description="Reverse transcriptase zinc-binding" evidence="1">
    <location>
        <begin position="8"/>
        <end position="45"/>
    </location>
</feature>
<keyword evidence="3" id="KW-1185">Reference proteome</keyword>
<dbReference type="Proteomes" id="UP000594261">
    <property type="component" value="Chromosome 4"/>
</dbReference>
<evidence type="ECO:0000259" key="1">
    <source>
        <dbReference type="Pfam" id="PF13966"/>
    </source>
</evidence>
<sequence>MYSRLNMENLRKRNIILVSCCCMCKRDKEIVDHLLLHCPNAIDLWDLAFALFGVEWVMPRKVDLLACWQGHFGIIGAVKYGNPSLNV</sequence>
<accession>A0A7N2LBC0</accession>
<protein>
    <recommendedName>
        <fullName evidence="1">Reverse transcriptase zinc-binding domain-containing protein</fullName>
    </recommendedName>
</protein>
<evidence type="ECO:0000313" key="2">
    <source>
        <dbReference type="EnsemblPlants" id="QL04p000779:mrna"/>
    </source>
</evidence>
<organism evidence="2 3">
    <name type="scientific">Quercus lobata</name>
    <name type="common">Valley oak</name>
    <dbReference type="NCBI Taxonomy" id="97700"/>
    <lineage>
        <taxon>Eukaryota</taxon>
        <taxon>Viridiplantae</taxon>
        <taxon>Streptophyta</taxon>
        <taxon>Embryophyta</taxon>
        <taxon>Tracheophyta</taxon>
        <taxon>Spermatophyta</taxon>
        <taxon>Magnoliopsida</taxon>
        <taxon>eudicotyledons</taxon>
        <taxon>Gunneridae</taxon>
        <taxon>Pentapetalae</taxon>
        <taxon>rosids</taxon>
        <taxon>fabids</taxon>
        <taxon>Fagales</taxon>
        <taxon>Fagaceae</taxon>
        <taxon>Quercus</taxon>
    </lineage>
</organism>
<dbReference type="EMBL" id="LRBV02000004">
    <property type="status" value="NOT_ANNOTATED_CDS"/>
    <property type="molecule type" value="Genomic_DNA"/>
</dbReference>
<name>A0A7N2LBC0_QUELO</name>
<dbReference type="EnsemblPlants" id="QL04p000779:mrna">
    <property type="protein sequence ID" value="QL04p000779:mrna"/>
    <property type="gene ID" value="QL04p000779"/>
</dbReference>
<dbReference type="AlphaFoldDB" id="A0A7N2LBC0"/>